<evidence type="ECO:0000313" key="2">
    <source>
        <dbReference type="Proteomes" id="UP000199202"/>
    </source>
</evidence>
<dbReference type="AlphaFoldDB" id="A0A1G9MS50"/>
<dbReference type="InterPro" id="IPR045592">
    <property type="entry name" value="DUF6461"/>
</dbReference>
<keyword evidence="2" id="KW-1185">Reference proteome</keyword>
<proteinExistence type="predicted"/>
<sequence length="356" mass="39272">MYDLAAINYYLPLLRSSSVQWLSDRMWWISVTPKAHQSIEIDDIHEVLAGGTPPEVRQEDGYELPITLHCPIVAFFVHRSAGDGTVSILNLSSESTSLRGYCRALSSGASVLGIEWGGKTWEAITYAEDGDIVAHFPEGFSRELAGGTNPEALSQELQFIHQFSEDAPAGVVAQKAAALAILEARSGLRITEEWLNSTHEVVYVDVPVGDGDSAHSGAIASQPTIPNSPDAWPHSKKCGLLLWIIDLLVTKFGFEWPEISEARSAYGSGHVPEEALHTEVMDRTLRLGRDWLEATNEYESSAANSEFMRLRWRAGIAIRVALREIEQSDPKLSSLQLAKEALGMEWPTVQQHILNL</sequence>
<dbReference type="EMBL" id="FNDJ01000030">
    <property type="protein sequence ID" value="SDL76933.1"/>
    <property type="molecule type" value="Genomic_DNA"/>
</dbReference>
<reference evidence="1 2" key="1">
    <citation type="submission" date="2016-10" db="EMBL/GenBank/DDBJ databases">
        <authorList>
            <person name="de Groot N.N."/>
        </authorList>
    </citation>
    <scope>NUCLEOTIDE SEQUENCE [LARGE SCALE GENOMIC DNA]</scope>
    <source>
        <strain evidence="1 2">CGMCC 4.6533</strain>
    </source>
</reference>
<dbReference type="Pfam" id="PF20062">
    <property type="entry name" value="DUF6461"/>
    <property type="match status" value="1"/>
</dbReference>
<evidence type="ECO:0000313" key="1">
    <source>
        <dbReference type="EMBL" id="SDL76933.1"/>
    </source>
</evidence>
<dbReference type="Proteomes" id="UP000199202">
    <property type="component" value="Unassembled WGS sequence"/>
</dbReference>
<accession>A0A1G9MS50</accession>
<name>A0A1G9MS50_9ACTN</name>
<dbReference type="OrthoDB" id="3502689at2"/>
<gene>
    <name evidence="1" type="ORF">SAMN05421869_13097</name>
</gene>
<dbReference type="RefSeq" id="WP_143044131.1">
    <property type="nucleotide sequence ID" value="NZ_FNDJ01000030.1"/>
</dbReference>
<organism evidence="1 2">
    <name type="scientific">Nonomuraea jiangxiensis</name>
    <dbReference type="NCBI Taxonomy" id="633440"/>
    <lineage>
        <taxon>Bacteria</taxon>
        <taxon>Bacillati</taxon>
        <taxon>Actinomycetota</taxon>
        <taxon>Actinomycetes</taxon>
        <taxon>Streptosporangiales</taxon>
        <taxon>Streptosporangiaceae</taxon>
        <taxon>Nonomuraea</taxon>
    </lineage>
</organism>
<protein>
    <submittedName>
        <fullName evidence="1">Uncharacterized protein</fullName>
    </submittedName>
</protein>